<gene>
    <name evidence="3" type="ORF">PX52LOC_07999</name>
</gene>
<evidence type="ECO:0000313" key="3">
    <source>
        <dbReference type="EMBL" id="QEL20878.1"/>
    </source>
</evidence>
<evidence type="ECO:0000313" key="4">
    <source>
        <dbReference type="Proteomes" id="UP000324974"/>
    </source>
</evidence>
<protein>
    <submittedName>
        <fullName evidence="3">Prepilin-type cleavage/methylation domain-containing protein</fullName>
    </submittedName>
</protein>
<dbReference type="Proteomes" id="UP000324974">
    <property type="component" value="Chromosome"/>
</dbReference>
<dbReference type="KEGG" id="lrs:PX52LOC_07999"/>
<dbReference type="PANTHER" id="PTHR30093:SF2">
    <property type="entry name" value="TYPE II SECRETION SYSTEM PROTEIN H"/>
    <property type="match status" value="1"/>
</dbReference>
<dbReference type="NCBIfam" id="TIGR04294">
    <property type="entry name" value="pre_pil_HX9DG"/>
    <property type="match status" value="1"/>
</dbReference>
<sequence>MRSQKVRRGFTLIELLVVIAIIAILIGLLLPAVQKVREAAARAKCSNNLKQLGLALHNYHDTNQKFMYGFRETAGATQTPPKIEKMRECWFQLALPYLEQQSAFTLYQADTTGFNTGNTYDQYVHQMTGAEISVNIPTLSCPSDGNAPGTGGNGKTTGFMSSYSVSNGGMTWSTATSPATPTQVSTVDTAAPDCGGMFFRDSKVRISDVQDGSSNTLMASEGIIRGTAVSGSWGELGGVWGGAPHGAYGFSTFQLPNTAVADRVYKCRATSYIGAPNNAPCEDGNPSLAGRWNFARAYHTGGVNAVMGDASVRFVRNTIDLFTWRTMGTRNDGQVATSTD</sequence>
<dbReference type="InterPro" id="IPR011453">
    <property type="entry name" value="DUF1559"/>
</dbReference>
<proteinExistence type="predicted"/>
<dbReference type="SUPFAM" id="SSF54523">
    <property type="entry name" value="Pili subunits"/>
    <property type="match status" value="1"/>
</dbReference>
<dbReference type="Gene3D" id="3.30.700.10">
    <property type="entry name" value="Glycoprotein, Type 4 Pilin"/>
    <property type="match status" value="1"/>
</dbReference>
<dbReference type="NCBIfam" id="TIGR02532">
    <property type="entry name" value="IV_pilin_GFxxxE"/>
    <property type="match status" value="1"/>
</dbReference>
<dbReference type="InterPro" id="IPR045584">
    <property type="entry name" value="Pilin-like"/>
</dbReference>
<evidence type="ECO:0000259" key="2">
    <source>
        <dbReference type="Pfam" id="PF07596"/>
    </source>
</evidence>
<accession>A0A5C1AVP4</accession>
<keyword evidence="1" id="KW-1133">Transmembrane helix</keyword>
<feature type="transmembrane region" description="Helical" evidence="1">
    <location>
        <begin position="12"/>
        <end position="33"/>
    </location>
</feature>
<dbReference type="Pfam" id="PF07596">
    <property type="entry name" value="SBP_bac_10"/>
    <property type="match status" value="1"/>
</dbReference>
<keyword evidence="1" id="KW-0472">Membrane</keyword>
<dbReference type="PANTHER" id="PTHR30093">
    <property type="entry name" value="GENERAL SECRETION PATHWAY PROTEIN G"/>
    <property type="match status" value="1"/>
</dbReference>
<dbReference type="InterPro" id="IPR027558">
    <property type="entry name" value="Pre_pil_HX9DG_C"/>
</dbReference>
<dbReference type="PROSITE" id="PS00409">
    <property type="entry name" value="PROKAR_NTER_METHYL"/>
    <property type="match status" value="1"/>
</dbReference>
<dbReference type="EMBL" id="CP042425">
    <property type="protein sequence ID" value="QEL20878.1"/>
    <property type="molecule type" value="Genomic_DNA"/>
</dbReference>
<evidence type="ECO:0000256" key="1">
    <source>
        <dbReference type="SAM" id="Phobius"/>
    </source>
</evidence>
<dbReference type="AlphaFoldDB" id="A0A5C1AVP4"/>
<dbReference type="Pfam" id="PF07963">
    <property type="entry name" value="N_methyl"/>
    <property type="match status" value="1"/>
</dbReference>
<organism evidence="3 4">
    <name type="scientific">Limnoglobus roseus</name>
    <dbReference type="NCBI Taxonomy" id="2598579"/>
    <lineage>
        <taxon>Bacteria</taxon>
        <taxon>Pseudomonadati</taxon>
        <taxon>Planctomycetota</taxon>
        <taxon>Planctomycetia</taxon>
        <taxon>Gemmatales</taxon>
        <taxon>Gemmataceae</taxon>
        <taxon>Limnoglobus</taxon>
    </lineage>
</organism>
<keyword evidence="4" id="KW-1185">Reference proteome</keyword>
<dbReference type="InterPro" id="IPR012902">
    <property type="entry name" value="N_methyl_site"/>
</dbReference>
<keyword evidence="1" id="KW-0812">Transmembrane</keyword>
<reference evidence="4" key="1">
    <citation type="submission" date="2019-08" db="EMBL/GenBank/DDBJ databases">
        <title>Limnoglobus roseus gen. nov., sp. nov., a novel freshwater planctomycete with a giant genome from the family Gemmataceae.</title>
        <authorList>
            <person name="Kulichevskaya I.S."/>
            <person name="Naumoff D.G."/>
            <person name="Miroshnikov K."/>
            <person name="Ivanova A."/>
            <person name="Philippov D.A."/>
            <person name="Hakobyan A."/>
            <person name="Rijpstra I.C."/>
            <person name="Sinninghe Damste J.S."/>
            <person name="Liesack W."/>
            <person name="Dedysh S.N."/>
        </authorList>
    </citation>
    <scope>NUCLEOTIDE SEQUENCE [LARGE SCALE GENOMIC DNA]</scope>
    <source>
        <strain evidence="4">PX52</strain>
    </source>
</reference>
<feature type="domain" description="DUF1559" evidence="2">
    <location>
        <begin position="34"/>
        <end position="320"/>
    </location>
</feature>
<name>A0A5C1AVP4_9BACT</name>
<dbReference type="RefSeq" id="WP_149115126.1">
    <property type="nucleotide sequence ID" value="NZ_CP042425.1"/>
</dbReference>
<dbReference type="OrthoDB" id="263714at2"/>